<evidence type="ECO:0000313" key="4">
    <source>
        <dbReference type="EMBL" id="SFK32089.1"/>
    </source>
</evidence>
<dbReference type="EMBL" id="FORX01000020">
    <property type="protein sequence ID" value="SFK32089.1"/>
    <property type="molecule type" value="Genomic_DNA"/>
</dbReference>
<dbReference type="Gene3D" id="3.40.50.2300">
    <property type="match status" value="1"/>
</dbReference>
<reference evidence="5" key="1">
    <citation type="submission" date="2016-10" db="EMBL/GenBank/DDBJ databases">
        <authorList>
            <person name="Varghese N."/>
            <person name="Submissions S."/>
        </authorList>
    </citation>
    <scope>NUCLEOTIDE SEQUENCE [LARGE SCALE GENOMIC DNA]</scope>
    <source>
        <strain evidence="5">DSM 5918</strain>
    </source>
</reference>
<dbReference type="PROSITE" id="PS50110">
    <property type="entry name" value="RESPONSE_REGULATORY"/>
    <property type="match status" value="1"/>
</dbReference>
<dbReference type="GO" id="GO:0000160">
    <property type="term" value="P:phosphorelay signal transduction system"/>
    <property type="evidence" value="ECO:0007669"/>
    <property type="project" value="InterPro"/>
</dbReference>
<gene>
    <name evidence="4" type="ORF">SAMN04488082_12057</name>
</gene>
<dbReference type="InterPro" id="IPR037522">
    <property type="entry name" value="HD_GYP_dom"/>
</dbReference>
<dbReference type="Gene3D" id="1.10.3210.10">
    <property type="entry name" value="Hypothetical protein af1432"/>
    <property type="match status" value="1"/>
</dbReference>
<keyword evidence="5" id="KW-1185">Reference proteome</keyword>
<dbReference type="RefSeq" id="WP_092378091.1">
    <property type="nucleotide sequence ID" value="NZ_FORX01000020.1"/>
</dbReference>
<dbReference type="OrthoDB" id="9769359at2"/>
<organism evidence="4 5">
    <name type="scientific">Desulfomicrobium apsheronum</name>
    <dbReference type="NCBI Taxonomy" id="52560"/>
    <lineage>
        <taxon>Bacteria</taxon>
        <taxon>Pseudomonadati</taxon>
        <taxon>Thermodesulfobacteriota</taxon>
        <taxon>Desulfovibrionia</taxon>
        <taxon>Desulfovibrionales</taxon>
        <taxon>Desulfomicrobiaceae</taxon>
        <taxon>Desulfomicrobium</taxon>
    </lineage>
</organism>
<evidence type="ECO:0000259" key="3">
    <source>
        <dbReference type="PROSITE" id="PS51832"/>
    </source>
</evidence>
<dbReference type="Pfam" id="PF13487">
    <property type="entry name" value="HD_5"/>
    <property type="match status" value="1"/>
</dbReference>
<evidence type="ECO:0000256" key="1">
    <source>
        <dbReference type="PROSITE-ProRule" id="PRU00169"/>
    </source>
</evidence>
<dbReference type="PANTHER" id="PTHR45228">
    <property type="entry name" value="CYCLIC DI-GMP PHOSPHODIESTERASE TM_0186-RELATED"/>
    <property type="match status" value="1"/>
</dbReference>
<protein>
    <submittedName>
        <fullName evidence="4">Response regulator receiver domain-containing protein</fullName>
    </submittedName>
</protein>
<dbReference type="Proteomes" id="UP000198635">
    <property type="component" value="Unassembled WGS sequence"/>
</dbReference>
<dbReference type="AlphaFoldDB" id="A0A1I3YL63"/>
<dbReference type="InterPro" id="IPR021800">
    <property type="entry name" value="DUF3369"/>
</dbReference>
<dbReference type="STRING" id="52560.SAMN04488082_12057"/>
<feature type="domain" description="Response regulatory" evidence="2">
    <location>
        <begin position="29"/>
        <end position="153"/>
    </location>
</feature>
<dbReference type="InterPro" id="IPR011006">
    <property type="entry name" value="CheY-like_superfamily"/>
</dbReference>
<dbReference type="Pfam" id="PF11849">
    <property type="entry name" value="DUF3369"/>
    <property type="match status" value="1"/>
</dbReference>
<dbReference type="CDD" id="cd00077">
    <property type="entry name" value="HDc"/>
    <property type="match status" value="1"/>
</dbReference>
<evidence type="ECO:0000313" key="5">
    <source>
        <dbReference type="Proteomes" id="UP000198635"/>
    </source>
</evidence>
<dbReference type="SUPFAM" id="SSF52172">
    <property type="entry name" value="CheY-like"/>
    <property type="match status" value="1"/>
</dbReference>
<name>A0A1I3YL63_9BACT</name>
<feature type="modified residue" description="4-aspartylphosphate" evidence="1">
    <location>
        <position position="84"/>
    </location>
</feature>
<dbReference type="SUPFAM" id="SSF109604">
    <property type="entry name" value="HD-domain/PDEase-like"/>
    <property type="match status" value="1"/>
</dbReference>
<evidence type="ECO:0000259" key="2">
    <source>
        <dbReference type="PROSITE" id="PS50110"/>
    </source>
</evidence>
<sequence>MTDHELRDDIVFAAEDDLGSSPRERKAWKLLIVDDEEDVHSITRMVLEGFEFEGARLEFLSAFSADEGRQALIENPDIAVMLLDVVMETPHAGLDLARQVREELGNALVRIILRTGQPGQAPERQVIINYDINDYKSKAELTAQKLFTAVTTGIRSYRDLRAIDSSRQGLEDIIAASVDLFQADSLELFARGVLTQMTSLLHLEDSSMYLGDASGFAARDRLDDFVIIAGTGDFLSLESRLASEVLDAQEMDLIRRAASTDQCFFSQTSYAGCFGMTSGARHVLFLRVLRELTPLEQDLVQIFAANVTVAFENLQLNQEIAQTHREVIFTLGEVVENRALAGGMHVHRVAEMAWLLGRHAGLPADDCDLLRLAMPMHDVGKVAIPDSVLLKAGPLDEVERRIIEQHPRLGFDILNRSGNHIMQTAARIALEHQEAWDGSGYPKGLAGEDIHIFSRIARVVDVLDSLLSARVYKDAWTVTDALAHLHDQRGRMFDPVLIDTLLAHKDEFLALREDIIQQSRDIKMPLSEKKP</sequence>
<dbReference type="PANTHER" id="PTHR45228:SF9">
    <property type="entry name" value="3'3'-CGAMP-SPECIFIC PHOSPHODIESTERASE 2"/>
    <property type="match status" value="1"/>
</dbReference>
<dbReference type="InterPro" id="IPR001789">
    <property type="entry name" value="Sig_transdc_resp-reg_receiver"/>
</dbReference>
<feature type="domain" description="HD-GYP" evidence="3">
    <location>
        <begin position="320"/>
        <end position="517"/>
    </location>
</feature>
<proteinExistence type="predicted"/>
<keyword evidence="1" id="KW-0597">Phosphoprotein</keyword>
<dbReference type="InterPro" id="IPR052020">
    <property type="entry name" value="Cyclic_di-GMP/3'3'-cGAMP_PDE"/>
</dbReference>
<accession>A0A1I3YL63</accession>
<dbReference type="InterPro" id="IPR003607">
    <property type="entry name" value="HD/PDEase_dom"/>
</dbReference>
<dbReference type="PROSITE" id="PS51832">
    <property type="entry name" value="HD_GYP"/>
    <property type="match status" value="1"/>
</dbReference>